<protein>
    <recommendedName>
        <fullName evidence="4">protein-serine/threonine phosphatase</fullName>
        <ecNumber evidence="4">3.1.3.16</ecNumber>
    </recommendedName>
</protein>
<organism evidence="15">
    <name type="scientific">Zea mays</name>
    <name type="common">Maize</name>
    <dbReference type="NCBI Taxonomy" id="4577"/>
    <lineage>
        <taxon>Eukaryota</taxon>
        <taxon>Viridiplantae</taxon>
        <taxon>Streptophyta</taxon>
        <taxon>Embryophyta</taxon>
        <taxon>Tracheophyta</taxon>
        <taxon>Spermatophyta</taxon>
        <taxon>Magnoliopsida</taxon>
        <taxon>Liliopsida</taxon>
        <taxon>Poales</taxon>
        <taxon>Poaceae</taxon>
        <taxon>PACMAD clade</taxon>
        <taxon>Panicoideae</taxon>
        <taxon>Andropogonodae</taxon>
        <taxon>Andropogoneae</taxon>
        <taxon>Tripsacinae</taxon>
        <taxon>Zea</taxon>
    </lineage>
</organism>
<evidence type="ECO:0000256" key="7">
    <source>
        <dbReference type="ARBA" id="ARBA00022842"/>
    </source>
</evidence>
<gene>
    <name evidence="15" type="ORF">ZEAMMB73_Zm00001d048989</name>
</gene>
<dbReference type="AlphaFoldDB" id="K7TRJ6"/>
<evidence type="ECO:0000256" key="4">
    <source>
        <dbReference type="ARBA" id="ARBA00013081"/>
    </source>
</evidence>
<comment type="catalytic activity">
    <reaction evidence="11">
        <text>O-phospho-L-threonyl-[protein] + H2O = L-threonyl-[protein] + phosphate</text>
        <dbReference type="Rhea" id="RHEA:47004"/>
        <dbReference type="Rhea" id="RHEA-COMP:11060"/>
        <dbReference type="Rhea" id="RHEA-COMP:11605"/>
        <dbReference type="ChEBI" id="CHEBI:15377"/>
        <dbReference type="ChEBI" id="CHEBI:30013"/>
        <dbReference type="ChEBI" id="CHEBI:43474"/>
        <dbReference type="ChEBI" id="CHEBI:61977"/>
        <dbReference type="EC" id="3.1.3.16"/>
    </reaction>
</comment>
<dbReference type="SMART" id="SM00331">
    <property type="entry name" value="PP2C_SIG"/>
    <property type="match status" value="1"/>
</dbReference>
<evidence type="ECO:0000256" key="6">
    <source>
        <dbReference type="ARBA" id="ARBA00022801"/>
    </source>
</evidence>
<evidence type="ECO:0000313" key="15">
    <source>
        <dbReference type="EMBL" id="AQK49328.1"/>
    </source>
</evidence>
<keyword evidence="17" id="KW-1185">Reference proteome</keyword>
<dbReference type="InterPro" id="IPR036457">
    <property type="entry name" value="PPM-type-like_dom_sf"/>
</dbReference>
<dbReference type="HOGENOM" id="CLU_013173_5_0_1"/>
<keyword evidence="5" id="KW-0479">Metal-binding</keyword>
<name>K7TRJ6_MAIZE</name>
<dbReference type="GO" id="GO:0004722">
    <property type="term" value="F:protein serine/threonine phosphatase activity"/>
    <property type="evidence" value="ECO:0000318"/>
    <property type="project" value="GO_Central"/>
</dbReference>
<proteinExistence type="inferred from homology"/>
<dbReference type="OMA" id="TKTKAAW"/>
<evidence type="ECO:0000256" key="1">
    <source>
        <dbReference type="ARBA" id="ARBA00001936"/>
    </source>
</evidence>
<accession>K7TRJ6</accession>
<evidence type="ECO:0000256" key="2">
    <source>
        <dbReference type="ARBA" id="ARBA00001946"/>
    </source>
</evidence>
<dbReference type="GO" id="GO:0007165">
    <property type="term" value="P:signal transduction"/>
    <property type="evidence" value="ECO:0000318"/>
    <property type="project" value="GO_Central"/>
</dbReference>
<dbReference type="FunFam" id="3.60.40.10:FF:000079">
    <property type="entry name" value="Probable protein phosphatase 2C 74"/>
    <property type="match status" value="1"/>
</dbReference>
<reference evidence="16" key="4">
    <citation type="submission" date="2021-05" db="UniProtKB">
        <authorList>
            <consortium name="EnsemblPlants"/>
        </authorList>
    </citation>
    <scope>IDENTIFICATION</scope>
    <source>
        <strain evidence="16">cv. B73</strain>
    </source>
</reference>
<comment type="cofactor">
    <cofactor evidence="1">
        <name>Mn(2+)</name>
        <dbReference type="ChEBI" id="CHEBI:29035"/>
    </cofactor>
</comment>
<comment type="similarity">
    <text evidence="3 12">Belongs to the PP2C family.</text>
</comment>
<dbReference type="Pfam" id="PF00481">
    <property type="entry name" value="PP2C"/>
    <property type="match status" value="1"/>
</dbReference>
<dbReference type="SMART" id="SM00332">
    <property type="entry name" value="PP2Cc"/>
    <property type="match status" value="1"/>
</dbReference>
<dbReference type="PROSITE" id="PS51746">
    <property type="entry name" value="PPM_2"/>
    <property type="match status" value="1"/>
</dbReference>
<sequence length="436" mass="45450">MLLHTVRFLCSVVAAFARLVRELRKASDVMASACSLSPVAVLTAPAMAAAPSPIGLIASTPLPKRKKMLAHQVAIPEDLQLVAPPPPPPPVPALPLADAVVSDCISGSGSGSGIGMVVEQQQARSLAKKAAWAARRRPSTLVIPVADDAGEVAAGWAAAAAPVKEADVEVVGDGFWLASRAGPRHAMEDAYAVLTDKNHADSQLAFYGVFDGHGGRAAVDFVSERLSKNVVSAVLAAAGTQTSEDDGVSAAIRAAYLATDSELLTQHQGSSGGACAATALVKGGDLYVAHLGDCRAVLSRGGVATALTADHTCAREEERERIEQEGGYVSRSGSGVWRVQGSLAVSRAFGDGALKRWVVAEPAVTRLPLAAGCDFLVIASDGLWDKVSNQEAVDAVSRSRAASSCRDLVDMARRRGSRDDVTVMVVDLQRFLRFDQ</sequence>
<evidence type="ECO:0000256" key="9">
    <source>
        <dbReference type="ARBA" id="ARBA00023211"/>
    </source>
</evidence>
<dbReference type="SMR" id="K7TRJ6"/>
<evidence type="ECO:0000256" key="11">
    <source>
        <dbReference type="ARBA" id="ARBA00048336"/>
    </source>
</evidence>
<dbReference type="InterPro" id="IPR015655">
    <property type="entry name" value="PP2C"/>
</dbReference>
<dbReference type="PaxDb" id="4577-GRMZM2G407605_P01"/>
<evidence type="ECO:0000256" key="10">
    <source>
        <dbReference type="ARBA" id="ARBA00047761"/>
    </source>
</evidence>
<evidence type="ECO:0000313" key="16">
    <source>
        <dbReference type="EnsemblPlants" id="Zm00001eb168010_P001"/>
    </source>
</evidence>
<dbReference type="PANTHER" id="PTHR47992">
    <property type="entry name" value="PROTEIN PHOSPHATASE"/>
    <property type="match status" value="1"/>
</dbReference>
<dbReference type="Gramene" id="Zm00001eb168010_T001">
    <property type="protein sequence ID" value="Zm00001eb168010_P001"/>
    <property type="gene ID" value="Zm00001eb168010"/>
</dbReference>
<reference evidence="17" key="1">
    <citation type="journal article" date="2009" name="Science">
        <title>The B73 maize genome: complexity, diversity, and dynamics.</title>
        <authorList>
            <person name="Schnable P.S."/>
            <person name="Ware D."/>
            <person name="Fulton R.S."/>
            <person name="Stein J.C."/>
            <person name="Wei F."/>
            <person name="Pasternak S."/>
            <person name="Liang C."/>
            <person name="Zhang J."/>
            <person name="Fulton L."/>
            <person name="Graves T.A."/>
            <person name="Minx P."/>
            <person name="Reily A.D."/>
            <person name="Courtney L."/>
            <person name="Kruchowski S.S."/>
            <person name="Tomlinson C."/>
            <person name="Strong C."/>
            <person name="Delehaunty K."/>
            <person name="Fronick C."/>
            <person name="Courtney B."/>
            <person name="Rock S.M."/>
            <person name="Belter E."/>
            <person name="Du F."/>
            <person name="Kim K."/>
            <person name="Abbott R.M."/>
            <person name="Cotton M."/>
            <person name="Levy A."/>
            <person name="Marchetto P."/>
            <person name="Ochoa K."/>
            <person name="Jackson S.M."/>
            <person name="Gillam B."/>
            <person name="Chen W."/>
            <person name="Yan L."/>
            <person name="Higginbotham J."/>
            <person name="Cardenas M."/>
            <person name="Waligorski J."/>
            <person name="Applebaum E."/>
            <person name="Phelps L."/>
            <person name="Falcone J."/>
            <person name="Kanchi K."/>
            <person name="Thane T."/>
            <person name="Scimone A."/>
            <person name="Thane N."/>
            <person name="Henke J."/>
            <person name="Wang T."/>
            <person name="Ruppert J."/>
            <person name="Shah N."/>
            <person name="Rotter K."/>
            <person name="Hodges J."/>
            <person name="Ingenthron E."/>
            <person name="Cordes M."/>
            <person name="Kohlberg S."/>
            <person name="Sgro J."/>
            <person name="Delgado B."/>
            <person name="Mead K."/>
            <person name="Chinwalla A."/>
            <person name="Leonard S."/>
            <person name="Crouse K."/>
            <person name="Collura K."/>
            <person name="Kudrna D."/>
            <person name="Currie J."/>
            <person name="He R."/>
            <person name="Angelova A."/>
            <person name="Rajasekar S."/>
            <person name="Mueller T."/>
            <person name="Lomeli R."/>
            <person name="Scara G."/>
            <person name="Ko A."/>
            <person name="Delaney K."/>
            <person name="Wissotski M."/>
            <person name="Lopez G."/>
            <person name="Campos D."/>
            <person name="Braidotti M."/>
            <person name="Ashley E."/>
            <person name="Golser W."/>
            <person name="Kim H."/>
            <person name="Lee S."/>
            <person name="Lin J."/>
            <person name="Dujmic Z."/>
            <person name="Kim W."/>
            <person name="Talag J."/>
            <person name="Zuccolo A."/>
            <person name="Fan C."/>
            <person name="Sebastian A."/>
            <person name="Kramer M."/>
            <person name="Spiegel L."/>
            <person name="Nascimento L."/>
            <person name="Zutavern T."/>
            <person name="Miller B."/>
            <person name="Ambroise C."/>
            <person name="Muller S."/>
            <person name="Spooner W."/>
            <person name="Narechania A."/>
            <person name="Ren L."/>
            <person name="Wei S."/>
            <person name="Kumari S."/>
            <person name="Faga B."/>
            <person name="Levy M.J."/>
            <person name="McMahan L."/>
            <person name="Van Buren P."/>
            <person name="Vaughn M.W."/>
            <person name="Ying K."/>
            <person name="Yeh C.-T."/>
            <person name="Emrich S.J."/>
            <person name="Jia Y."/>
            <person name="Kalyanaraman A."/>
            <person name="Hsia A.-P."/>
            <person name="Barbazuk W.B."/>
            <person name="Baucom R.S."/>
            <person name="Brutnell T.P."/>
            <person name="Carpita N.C."/>
            <person name="Chaparro C."/>
            <person name="Chia J.-M."/>
            <person name="Deragon J.-M."/>
            <person name="Estill J.C."/>
            <person name="Fu Y."/>
            <person name="Jeddeloh J.A."/>
            <person name="Han Y."/>
            <person name="Lee H."/>
            <person name="Li P."/>
            <person name="Lisch D.R."/>
            <person name="Liu S."/>
            <person name="Liu Z."/>
            <person name="Nagel D.H."/>
            <person name="McCann M.C."/>
            <person name="SanMiguel P."/>
            <person name="Myers A.M."/>
            <person name="Nettleton D."/>
            <person name="Nguyen J."/>
            <person name="Penning B.W."/>
            <person name="Ponnala L."/>
            <person name="Schneider K.L."/>
            <person name="Schwartz D.C."/>
            <person name="Sharma A."/>
            <person name="Soderlund C."/>
            <person name="Springer N.M."/>
            <person name="Sun Q."/>
            <person name="Wang H."/>
            <person name="Waterman M."/>
            <person name="Westerman R."/>
            <person name="Wolfgruber T.K."/>
            <person name="Yang L."/>
            <person name="Yu Y."/>
            <person name="Zhang L."/>
            <person name="Zhou S."/>
            <person name="Zhu Q."/>
            <person name="Bennetzen J.L."/>
            <person name="Dawe R.K."/>
            <person name="Jiang J."/>
            <person name="Jiang N."/>
            <person name="Presting G.G."/>
            <person name="Wessler S.R."/>
            <person name="Aluru S."/>
            <person name="Martienssen R.A."/>
            <person name="Clifton S.W."/>
            <person name="McCombie W.R."/>
            <person name="Wing R.A."/>
            <person name="Wilson R.K."/>
        </authorList>
    </citation>
    <scope>NUCLEOTIDE SEQUENCE [LARGE SCALE GENOMIC DNA]</scope>
    <source>
        <strain evidence="17">cv. B73</strain>
    </source>
</reference>
<dbReference type="PROSITE" id="PS01032">
    <property type="entry name" value="PPM_1"/>
    <property type="match status" value="1"/>
</dbReference>
<dbReference type="InterPro" id="IPR001932">
    <property type="entry name" value="PPM-type_phosphatase-like_dom"/>
</dbReference>
<feature type="signal peptide" evidence="13">
    <location>
        <begin position="1"/>
        <end position="17"/>
    </location>
</feature>
<keyword evidence="8 12" id="KW-0904">Protein phosphatase</keyword>
<dbReference type="EC" id="3.1.3.16" evidence="4"/>
<reference evidence="16" key="3">
    <citation type="submission" date="2019-07" db="EMBL/GenBank/DDBJ databases">
        <authorList>
            <person name="Seetharam A."/>
            <person name="Woodhouse M."/>
            <person name="Cannon E."/>
        </authorList>
    </citation>
    <scope>NUCLEOTIDE SEQUENCE [LARGE SCALE GENOMIC DNA]</scope>
    <source>
        <strain evidence="16">cv. B73</strain>
    </source>
</reference>
<keyword evidence="9" id="KW-0464">Manganese</keyword>
<keyword evidence="7" id="KW-0460">Magnesium</keyword>
<evidence type="ECO:0000256" key="5">
    <source>
        <dbReference type="ARBA" id="ARBA00022723"/>
    </source>
</evidence>
<comment type="cofactor">
    <cofactor evidence="2">
        <name>Mg(2+)</name>
        <dbReference type="ChEBI" id="CHEBI:18420"/>
    </cofactor>
</comment>
<dbReference type="Proteomes" id="UP000007305">
    <property type="component" value="Chromosome 4"/>
</dbReference>
<dbReference type="Gene3D" id="3.60.40.10">
    <property type="entry name" value="PPM-type phosphatase domain"/>
    <property type="match status" value="1"/>
</dbReference>
<dbReference type="FunCoup" id="K7TRJ6">
    <property type="interactions" value="10"/>
</dbReference>
<keyword evidence="6 12" id="KW-0378">Hydrolase</keyword>
<dbReference type="eggNOG" id="KOG0698">
    <property type="taxonomic scope" value="Eukaryota"/>
</dbReference>
<evidence type="ECO:0000259" key="14">
    <source>
        <dbReference type="PROSITE" id="PS51746"/>
    </source>
</evidence>
<dbReference type="ExpressionAtlas" id="K7TRJ6">
    <property type="expression patterns" value="baseline"/>
</dbReference>
<dbReference type="InterPro" id="IPR000222">
    <property type="entry name" value="PP2C_BS"/>
</dbReference>
<dbReference type="EMBL" id="CM000780">
    <property type="protein sequence ID" value="AQK49328.1"/>
    <property type="molecule type" value="Genomic_DNA"/>
</dbReference>
<dbReference type="EnsemblPlants" id="Zm00001eb168010_T001">
    <property type="protein sequence ID" value="Zm00001eb168010_P001"/>
    <property type="gene ID" value="Zm00001eb168010"/>
</dbReference>
<evidence type="ECO:0000256" key="8">
    <source>
        <dbReference type="ARBA" id="ARBA00022912"/>
    </source>
</evidence>
<evidence type="ECO:0000256" key="12">
    <source>
        <dbReference type="RuleBase" id="RU003465"/>
    </source>
</evidence>
<evidence type="ECO:0000256" key="3">
    <source>
        <dbReference type="ARBA" id="ARBA00006702"/>
    </source>
</evidence>
<dbReference type="GO" id="GO:0046872">
    <property type="term" value="F:metal ion binding"/>
    <property type="evidence" value="ECO:0007669"/>
    <property type="project" value="UniProtKB-KW"/>
</dbReference>
<dbReference type="SUPFAM" id="SSF81606">
    <property type="entry name" value="PP2C-like"/>
    <property type="match status" value="1"/>
</dbReference>
<dbReference type="CDD" id="cd00143">
    <property type="entry name" value="PP2Cc"/>
    <property type="match status" value="1"/>
</dbReference>
<keyword evidence="13" id="KW-0732">Signal</keyword>
<feature type="domain" description="PPM-type phosphatase" evidence="14">
    <location>
        <begin position="174"/>
        <end position="428"/>
    </location>
</feature>
<feature type="chain" id="PRO_5010835629" description="protein-serine/threonine phosphatase" evidence="13">
    <location>
        <begin position="18"/>
        <end position="436"/>
    </location>
</feature>
<evidence type="ECO:0000256" key="13">
    <source>
        <dbReference type="SAM" id="SignalP"/>
    </source>
</evidence>
<comment type="catalytic activity">
    <reaction evidence="10">
        <text>O-phospho-L-seryl-[protein] + H2O = L-seryl-[protein] + phosphate</text>
        <dbReference type="Rhea" id="RHEA:20629"/>
        <dbReference type="Rhea" id="RHEA-COMP:9863"/>
        <dbReference type="Rhea" id="RHEA-COMP:11604"/>
        <dbReference type="ChEBI" id="CHEBI:15377"/>
        <dbReference type="ChEBI" id="CHEBI:29999"/>
        <dbReference type="ChEBI" id="CHEBI:43474"/>
        <dbReference type="ChEBI" id="CHEBI:83421"/>
        <dbReference type="EC" id="3.1.3.16"/>
    </reaction>
</comment>
<evidence type="ECO:0000313" key="17">
    <source>
        <dbReference type="Proteomes" id="UP000007305"/>
    </source>
</evidence>
<reference evidence="15" key="2">
    <citation type="submission" date="2015-12" db="EMBL/GenBank/DDBJ databases">
        <title>Update maize B73 reference genome by single molecule sequencing technologies.</title>
        <authorList>
            <consortium name="Maize Genome Sequencing Project"/>
            <person name="Ware D."/>
        </authorList>
    </citation>
    <scope>NUCLEOTIDE SEQUENCE</scope>
    <source>
        <tissue evidence="15">Seedling</tissue>
    </source>
</reference>